<feature type="compositionally biased region" description="Pro residues" evidence="5">
    <location>
        <begin position="110"/>
        <end position="126"/>
    </location>
</feature>
<evidence type="ECO:0000259" key="6">
    <source>
        <dbReference type="Pfam" id="PF03544"/>
    </source>
</evidence>
<dbReference type="InterPro" id="IPR006260">
    <property type="entry name" value="TonB/TolA_C"/>
</dbReference>
<dbReference type="STRING" id="1925591.BI308_19110"/>
<feature type="compositionally biased region" description="Acidic residues" evidence="5">
    <location>
        <begin position="197"/>
        <end position="206"/>
    </location>
</feature>
<dbReference type="Proteomes" id="UP000183940">
    <property type="component" value="Unassembled WGS sequence"/>
</dbReference>
<dbReference type="InterPro" id="IPR037682">
    <property type="entry name" value="TonB_C"/>
</dbReference>
<name>A0A1L9QMX3_9CYAN</name>
<organism evidence="7 8">
    <name type="scientific">Roseofilum reptotaenium AO1-A</name>
    <dbReference type="NCBI Taxonomy" id="1925591"/>
    <lineage>
        <taxon>Bacteria</taxon>
        <taxon>Bacillati</taxon>
        <taxon>Cyanobacteriota</taxon>
        <taxon>Cyanophyceae</taxon>
        <taxon>Desertifilales</taxon>
        <taxon>Desertifilaceae</taxon>
        <taxon>Roseofilum</taxon>
    </lineage>
</organism>
<feature type="compositionally biased region" description="Pro residues" evidence="5">
    <location>
        <begin position="144"/>
        <end position="153"/>
    </location>
</feature>
<gene>
    <name evidence="7" type="ORF">BI308_19110</name>
</gene>
<evidence type="ECO:0000256" key="1">
    <source>
        <dbReference type="ARBA" id="ARBA00004167"/>
    </source>
</evidence>
<keyword evidence="4" id="KW-0472">Membrane</keyword>
<feature type="compositionally biased region" description="Acidic residues" evidence="5">
    <location>
        <begin position="275"/>
        <end position="289"/>
    </location>
</feature>
<dbReference type="GO" id="GO:0055085">
    <property type="term" value="P:transmembrane transport"/>
    <property type="evidence" value="ECO:0007669"/>
    <property type="project" value="InterPro"/>
</dbReference>
<protein>
    <recommendedName>
        <fullName evidence="6">TonB C-terminal domain-containing protein</fullName>
    </recommendedName>
</protein>
<comment type="subcellular location">
    <subcellularLocation>
        <location evidence="1">Membrane</location>
        <topology evidence="1">Single-pass membrane protein</topology>
    </subcellularLocation>
</comment>
<dbReference type="Gene3D" id="3.30.1150.10">
    <property type="match status" value="1"/>
</dbReference>
<evidence type="ECO:0000313" key="8">
    <source>
        <dbReference type="Proteomes" id="UP000183940"/>
    </source>
</evidence>
<keyword evidence="3" id="KW-1133">Transmembrane helix</keyword>
<dbReference type="EMBL" id="MLAW01000040">
    <property type="protein sequence ID" value="OJJ22762.1"/>
    <property type="molecule type" value="Genomic_DNA"/>
</dbReference>
<evidence type="ECO:0000256" key="5">
    <source>
        <dbReference type="SAM" id="MobiDB-lite"/>
    </source>
</evidence>
<feature type="domain" description="TonB C-terminal" evidence="6">
    <location>
        <begin position="349"/>
        <end position="403"/>
    </location>
</feature>
<proteinExistence type="predicted"/>
<dbReference type="AlphaFoldDB" id="A0A1L9QMX3"/>
<evidence type="ECO:0000256" key="3">
    <source>
        <dbReference type="ARBA" id="ARBA00022989"/>
    </source>
</evidence>
<dbReference type="SUPFAM" id="SSF74653">
    <property type="entry name" value="TolA/TonB C-terminal domain"/>
    <property type="match status" value="1"/>
</dbReference>
<sequence length="423" mass="46269">MTYSPLFPQQRQPVLQPFWIATIASVAFHGLLWINIPTRSGNSRTSLNTVDLVELTPEQLERLPNLNSPSQLTLPPINPEAWQPQQPIANAPGNSSVNSSSAGNPSSFVLPPPRASLELPPPPVLQLPPISSNSPYREPLVIPTLPPPPPANPPVYDDANPLPILPPSDLDLEINRLADNPEEDIETPLPPEPLEPIGEEPPEETEPGVLPSRIPEAAIADLRRRQEKYRQQETESEDTPEPQSSPVATLPPEDEIPEPEAIPEPQSSPVAALPPEDEIPESEATPEPDDPLLAEIQALREAIVYDPEGTSQEEATATLESWISNLPNRYKNNSNSSLWQQQEIEVPLPVLACRNQLQGRATIGVVVDPEGEIVQEAQLIQSTGYGILNEAALEAVRAKVFELTDDPQLYLLKITFEPLDTCG</sequence>
<feature type="region of interest" description="Disordered" evidence="5">
    <location>
        <begin position="61"/>
        <end position="168"/>
    </location>
</feature>
<comment type="caution">
    <text evidence="7">The sequence shown here is derived from an EMBL/GenBank/DDBJ whole genome shotgun (WGS) entry which is preliminary data.</text>
</comment>
<dbReference type="NCBIfam" id="TIGR01352">
    <property type="entry name" value="tonB_Cterm"/>
    <property type="match status" value="1"/>
</dbReference>
<feature type="region of interest" description="Disordered" evidence="5">
    <location>
        <begin position="181"/>
        <end position="289"/>
    </location>
</feature>
<feature type="compositionally biased region" description="Low complexity" evidence="5">
    <location>
        <begin position="89"/>
        <end position="107"/>
    </location>
</feature>
<keyword evidence="8" id="KW-1185">Reference proteome</keyword>
<reference evidence="7" key="1">
    <citation type="submission" date="2016-10" db="EMBL/GenBank/DDBJ databases">
        <title>CRISPR-Cas defence system in Roseofilum reptotaenium: evidence of a bacteriophage-cyanobacterium arms race in the coral black band disease.</title>
        <authorList>
            <person name="Buerger P."/>
            <person name="Wood-Charlson E.M."/>
            <person name="Weynberg K.D."/>
            <person name="Willis B."/>
            <person name="Van Oppen M.J."/>
        </authorList>
    </citation>
    <scope>NUCLEOTIDE SEQUENCE [LARGE SCALE GENOMIC DNA]</scope>
    <source>
        <strain evidence="7">AO1-A</strain>
    </source>
</reference>
<dbReference type="Pfam" id="PF03544">
    <property type="entry name" value="TonB_C"/>
    <property type="match status" value="1"/>
</dbReference>
<feature type="compositionally biased region" description="Basic and acidic residues" evidence="5">
    <location>
        <begin position="221"/>
        <end position="233"/>
    </location>
</feature>
<evidence type="ECO:0000313" key="7">
    <source>
        <dbReference type="EMBL" id="OJJ22762.1"/>
    </source>
</evidence>
<dbReference type="GO" id="GO:0016020">
    <property type="term" value="C:membrane"/>
    <property type="evidence" value="ECO:0007669"/>
    <property type="project" value="UniProtKB-SubCell"/>
</dbReference>
<keyword evidence="2" id="KW-0812">Transmembrane</keyword>
<accession>A0A1L9QMX3</accession>
<evidence type="ECO:0000256" key="2">
    <source>
        <dbReference type="ARBA" id="ARBA00022692"/>
    </source>
</evidence>
<evidence type="ECO:0000256" key="4">
    <source>
        <dbReference type="ARBA" id="ARBA00023136"/>
    </source>
</evidence>